<dbReference type="Pfam" id="PF13447">
    <property type="entry name" value="Multi-haem_cyto"/>
    <property type="match status" value="2"/>
</dbReference>
<organism evidence="4">
    <name type="scientific">hydrothermal vent metagenome</name>
    <dbReference type="NCBI Taxonomy" id="652676"/>
    <lineage>
        <taxon>unclassified sequences</taxon>
        <taxon>metagenomes</taxon>
        <taxon>ecological metagenomes</taxon>
    </lineage>
</organism>
<keyword evidence="1" id="KW-0732">Signal</keyword>
<proteinExistence type="predicted"/>
<reference evidence="4" key="1">
    <citation type="submission" date="2018-06" db="EMBL/GenBank/DDBJ databases">
        <authorList>
            <person name="Zhirakovskaya E."/>
        </authorList>
    </citation>
    <scope>NUCLEOTIDE SEQUENCE</scope>
</reference>
<dbReference type="PANTHER" id="PTHR35038:SF8">
    <property type="entry name" value="C-TYPE POLYHEME CYTOCHROME OMCC"/>
    <property type="match status" value="1"/>
</dbReference>
<dbReference type="AlphaFoldDB" id="A0A3B1BXK1"/>
<accession>A0A3B1BXK1</accession>
<dbReference type="InterPro" id="IPR036280">
    <property type="entry name" value="Multihaem_cyt_sf"/>
</dbReference>
<keyword evidence="3" id="KW-1133">Transmembrane helix</keyword>
<sequence length="506" mass="57399">MQEEQTESEKTAPAAQASDPITEKLLSWNASICTFVCKLLLSWKTGLRTLFADEEEGDYNLMRYFIGMLSLILFIALTMVGYVSVKEGKTEFKPVITEPGKQCIDCHVKKGITAGAIRDWKMSEHAAKGIGCNECHIPVESTPQRIQAMTTVCEDKNVRLDVSSANCKGCHEEKVAEFARGKHSKAWLAMEVMPTTKDQPPEIIDGEKGCGGCHKIGRDEGQCDACHTRHKFSAEEARRPEACATCHMGFDHPQWEMYSTSKHGMIYAMEGDNWDFSKKIKEWNENPFEPSSSTPRAPVCVTCHMQDGDHGVMTAWGFLALRLPEDDKEWMGYRTKILEGLGITLSTSEGTRRIKDIVVSGDMARLTKEGWQEQRNKMIKVCAQCHSESWGKGELDKADRIIKAADKLMAEAIEIVEGLYTDGLLPKPENYPPHVDLLRFYEVQTAIEQKLYVMFLEHRMRTFQGAFHNNPDYMHWYGWAEMKRDLAEIREENKNLRAKHAQAAEK</sequence>
<keyword evidence="3" id="KW-0472">Membrane</keyword>
<dbReference type="EMBL" id="UOFX01000081">
    <property type="protein sequence ID" value="VAX11125.1"/>
    <property type="molecule type" value="Genomic_DNA"/>
</dbReference>
<keyword evidence="2" id="KW-0175">Coiled coil</keyword>
<evidence type="ECO:0000256" key="2">
    <source>
        <dbReference type="SAM" id="Coils"/>
    </source>
</evidence>
<evidence type="ECO:0000313" key="4">
    <source>
        <dbReference type="EMBL" id="VAX11125.1"/>
    </source>
</evidence>
<evidence type="ECO:0000256" key="1">
    <source>
        <dbReference type="ARBA" id="ARBA00022729"/>
    </source>
</evidence>
<name>A0A3B1BXK1_9ZZZZ</name>
<feature type="coiled-coil region" evidence="2">
    <location>
        <begin position="479"/>
        <end position="506"/>
    </location>
</feature>
<dbReference type="InterPro" id="IPR051829">
    <property type="entry name" value="Multiheme_Cytochr_ET"/>
</dbReference>
<keyword evidence="3" id="KW-0812">Transmembrane</keyword>
<dbReference type="Gene3D" id="1.10.780.10">
    <property type="entry name" value="Hydroxylamine Oxidoreductase, Chain A, domain 1"/>
    <property type="match status" value="1"/>
</dbReference>
<feature type="transmembrane region" description="Helical" evidence="3">
    <location>
        <begin position="64"/>
        <end position="85"/>
    </location>
</feature>
<dbReference type="Gene3D" id="1.20.850.10">
    <property type="entry name" value="Hydroxylamine Oxidoreductase, Chain A, domain 2"/>
    <property type="match status" value="1"/>
</dbReference>
<dbReference type="SUPFAM" id="SSF48695">
    <property type="entry name" value="Multiheme cytochromes"/>
    <property type="match status" value="1"/>
</dbReference>
<dbReference type="PANTHER" id="PTHR35038">
    <property type="entry name" value="DISSIMILATORY SULFITE REDUCTASE SIRA"/>
    <property type="match status" value="1"/>
</dbReference>
<gene>
    <name evidence="4" type="ORF">MNBD_GAMMA26-1332</name>
</gene>
<evidence type="ECO:0000256" key="3">
    <source>
        <dbReference type="SAM" id="Phobius"/>
    </source>
</evidence>
<protein>
    <submittedName>
        <fullName evidence="4">Hydroxylamine oxidoreductase</fullName>
    </submittedName>
</protein>